<dbReference type="AlphaFoldDB" id="A0A174GTJ3"/>
<protein>
    <submittedName>
        <fullName evidence="1">Uncharacterized protein</fullName>
    </submittedName>
</protein>
<sequence length="81" mass="9534">MDAITGYEEYEQDFRLVSLPEYCWMAGQLLIEALEDYQPPENLAVYMPECLCRESSGYTFLFQAHMEDSKKGYSLLYMGYF</sequence>
<dbReference type="RefSeq" id="WP_032547033.1">
    <property type="nucleotide sequence ID" value="NZ_CYZP01000049.1"/>
</dbReference>
<organism evidence="1 2">
    <name type="scientific">Blautia obeum</name>
    <dbReference type="NCBI Taxonomy" id="40520"/>
    <lineage>
        <taxon>Bacteria</taxon>
        <taxon>Bacillati</taxon>
        <taxon>Bacillota</taxon>
        <taxon>Clostridia</taxon>
        <taxon>Lachnospirales</taxon>
        <taxon>Lachnospiraceae</taxon>
        <taxon>Blautia</taxon>
    </lineage>
</organism>
<accession>A0A174GTJ3</accession>
<gene>
    <name evidence="1" type="ORF">ERS852476_03529</name>
</gene>
<reference evidence="1 2" key="1">
    <citation type="submission" date="2015-09" db="EMBL/GenBank/DDBJ databases">
        <authorList>
            <consortium name="Pathogen Informatics"/>
        </authorList>
    </citation>
    <scope>NUCLEOTIDE SEQUENCE [LARGE SCALE GENOMIC DNA]</scope>
    <source>
        <strain evidence="1 2">2789STDY5834861</strain>
    </source>
</reference>
<dbReference type="Proteomes" id="UP000095645">
    <property type="component" value="Unassembled WGS sequence"/>
</dbReference>
<evidence type="ECO:0000313" key="1">
    <source>
        <dbReference type="EMBL" id="CUO65291.1"/>
    </source>
</evidence>
<evidence type="ECO:0000313" key="2">
    <source>
        <dbReference type="Proteomes" id="UP000095645"/>
    </source>
</evidence>
<name>A0A174GTJ3_9FIRM</name>
<proteinExistence type="predicted"/>
<dbReference type="EMBL" id="CYZP01000049">
    <property type="protein sequence ID" value="CUO65291.1"/>
    <property type="molecule type" value="Genomic_DNA"/>
</dbReference>